<dbReference type="Proteomes" id="UP000235786">
    <property type="component" value="Unassembled WGS sequence"/>
</dbReference>
<evidence type="ECO:0000259" key="5">
    <source>
        <dbReference type="Pfam" id="PF02836"/>
    </source>
</evidence>
<dbReference type="GO" id="GO:0005975">
    <property type="term" value="P:carbohydrate metabolic process"/>
    <property type="evidence" value="ECO:0007669"/>
    <property type="project" value="InterPro"/>
</dbReference>
<dbReference type="InterPro" id="IPR032311">
    <property type="entry name" value="DUF4982"/>
</dbReference>
<gene>
    <name evidence="9" type="ORF">L207DRAFT_399688</name>
</gene>
<dbReference type="Gene3D" id="2.60.120.260">
    <property type="entry name" value="Galactose-binding domain-like"/>
    <property type="match status" value="1"/>
</dbReference>
<dbReference type="GO" id="GO:0004553">
    <property type="term" value="F:hydrolase activity, hydrolyzing O-glycosyl compounds"/>
    <property type="evidence" value="ECO:0007669"/>
    <property type="project" value="InterPro"/>
</dbReference>
<name>A0A2J6RCX9_HYAVF</name>
<dbReference type="InterPro" id="IPR006103">
    <property type="entry name" value="Glyco_hydro_2_cat"/>
</dbReference>
<accession>A0A2J6RCX9</accession>
<evidence type="ECO:0000256" key="3">
    <source>
        <dbReference type="ARBA" id="ARBA00023295"/>
    </source>
</evidence>
<evidence type="ECO:0000259" key="4">
    <source>
        <dbReference type="Pfam" id="PF00703"/>
    </source>
</evidence>
<dbReference type="InterPro" id="IPR008979">
    <property type="entry name" value="Galactose-bd-like_sf"/>
</dbReference>
<sequence length="759" mass="83610">VRPSSSDTKWEAVELPHDWRIKTKPSPDYPCPVDYPKSWQGFFPTGVAYYRKIFSYDAKQGQRVAITFDGIAGFSDIWFNGHWVGQQSTCYSPISIDISEFLRPASDGPNVLLVRADSSEGEGWWYEGGGIYRHVWLETYQNVHVARNGIYVRTPTITEDEALVFVQVEIQNESADSTSFTMEAVIEEEEGGPEVARTHSTMPVTNSSLGTSSVLLAEATIKNPKLWEIGNGRQYQLTTNIKAGDGSVLDSVSLKFGVRKLEWIENGILVNGKWVKIYGANLHQDWAVYGVALPDRVMEAKLELCAEMGVNAVRTAHHPPTPELVEHADRMGMLLVLEHRLLTTSSFSLDQLRSQVRRFRSQPSVLLWSLENEEMDFQGTAVGRQLLSRLIQEVKALDLDRLTNVGGVLNLDDDYHRLPDVVGMHYRCFFGVVDSAIAYAPSKPHILDEEGLYASARGIYQYDKERGYAGSFSTILDVLQNTEKPASNAALIPPNFQITGNIPANLTQAYTHPKVSGTFVWAGLDYIGEPTPQRWPATTSSYGAKDLIGIPKDFYWLLRSLFRPDKPIVHAYPHWTWPGKEDQRIPCRAYTNCETVEFVVNGTVVAKQSASGSVVVVEGDVEYQPGELVARGYRGSELVAEHRQVTAKQASKLALLPDRTTISSSGSDVSFIRVAITDEDGNLIPDASNIINFSASGSGSIAGVHNADPSTDVYDAISAINTFNGLVGVYIKGSKTPGEVTLTASAEGLESASITLSIS</sequence>
<evidence type="ECO:0000259" key="8">
    <source>
        <dbReference type="Pfam" id="PF18565"/>
    </source>
</evidence>
<protein>
    <submittedName>
        <fullName evidence="9">Glycoside hydrolase family 2 protein</fullName>
    </submittedName>
</protein>
<dbReference type="InterPro" id="IPR040605">
    <property type="entry name" value="Glyco_hydro2_dom5"/>
</dbReference>
<dbReference type="Pfam" id="PF02836">
    <property type="entry name" value="Glyco_hydro_2_C"/>
    <property type="match status" value="1"/>
</dbReference>
<reference evidence="9 10" key="1">
    <citation type="submission" date="2016-04" db="EMBL/GenBank/DDBJ databases">
        <title>A degradative enzymes factory behind the ericoid mycorrhizal symbiosis.</title>
        <authorList>
            <consortium name="DOE Joint Genome Institute"/>
            <person name="Martino E."/>
            <person name="Morin E."/>
            <person name="Grelet G."/>
            <person name="Kuo A."/>
            <person name="Kohler A."/>
            <person name="Daghino S."/>
            <person name="Barry K."/>
            <person name="Choi C."/>
            <person name="Cichocki N."/>
            <person name="Clum A."/>
            <person name="Copeland A."/>
            <person name="Hainaut M."/>
            <person name="Haridas S."/>
            <person name="Labutti K."/>
            <person name="Lindquist E."/>
            <person name="Lipzen A."/>
            <person name="Khouja H.-R."/>
            <person name="Murat C."/>
            <person name="Ohm R."/>
            <person name="Olson A."/>
            <person name="Spatafora J."/>
            <person name="Veneault-Fourrey C."/>
            <person name="Henrissat B."/>
            <person name="Grigoriev I."/>
            <person name="Martin F."/>
            <person name="Perotto S."/>
        </authorList>
    </citation>
    <scope>NUCLEOTIDE SEQUENCE [LARGE SCALE GENOMIC DNA]</scope>
    <source>
        <strain evidence="9 10">F</strain>
    </source>
</reference>
<keyword evidence="3" id="KW-0326">Glycosidase</keyword>
<comment type="similarity">
    <text evidence="1">Belongs to the glycosyl hydrolase 2 family.</text>
</comment>
<dbReference type="Pfam" id="PF02837">
    <property type="entry name" value="Glyco_hydro_2_N"/>
    <property type="match status" value="1"/>
</dbReference>
<dbReference type="Gene3D" id="3.20.20.80">
    <property type="entry name" value="Glycosidases"/>
    <property type="match status" value="1"/>
</dbReference>
<evidence type="ECO:0000259" key="7">
    <source>
        <dbReference type="Pfam" id="PF16355"/>
    </source>
</evidence>
<proteinExistence type="inferred from homology"/>
<evidence type="ECO:0000259" key="6">
    <source>
        <dbReference type="Pfam" id="PF02837"/>
    </source>
</evidence>
<dbReference type="EMBL" id="KZ613951">
    <property type="protein sequence ID" value="PMD36359.1"/>
    <property type="molecule type" value="Genomic_DNA"/>
</dbReference>
<keyword evidence="10" id="KW-1185">Reference proteome</keyword>
<dbReference type="OrthoDB" id="408532at2759"/>
<dbReference type="STRING" id="1149755.A0A2J6RCX9"/>
<feature type="domain" description="DUF4982" evidence="7">
    <location>
        <begin position="583"/>
        <end position="639"/>
    </location>
</feature>
<feature type="domain" description="Glycoside hydrolase family 2" evidence="8">
    <location>
        <begin position="653"/>
        <end position="755"/>
    </location>
</feature>
<evidence type="ECO:0000313" key="9">
    <source>
        <dbReference type="EMBL" id="PMD36359.1"/>
    </source>
</evidence>
<organism evidence="9 10">
    <name type="scientific">Hyaloscypha variabilis (strain UAMH 11265 / GT02V1 / F)</name>
    <name type="common">Meliniomyces variabilis</name>
    <dbReference type="NCBI Taxonomy" id="1149755"/>
    <lineage>
        <taxon>Eukaryota</taxon>
        <taxon>Fungi</taxon>
        <taxon>Dikarya</taxon>
        <taxon>Ascomycota</taxon>
        <taxon>Pezizomycotina</taxon>
        <taxon>Leotiomycetes</taxon>
        <taxon>Helotiales</taxon>
        <taxon>Hyaloscyphaceae</taxon>
        <taxon>Hyaloscypha</taxon>
        <taxon>Hyaloscypha variabilis</taxon>
    </lineage>
</organism>
<dbReference type="SUPFAM" id="SSF51445">
    <property type="entry name" value="(Trans)glycosidases"/>
    <property type="match status" value="1"/>
</dbReference>
<feature type="non-terminal residue" evidence="9">
    <location>
        <position position="759"/>
    </location>
</feature>
<dbReference type="PANTHER" id="PTHR42732:SF1">
    <property type="entry name" value="BETA-MANNOSIDASE"/>
    <property type="match status" value="1"/>
</dbReference>
<evidence type="ECO:0000313" key="10">
    <source>
        <dbReference type="Proteomes" id="UP000235786"/>
    </source>
</evidence>
<dbReference type="SUPFAM" id="SSF49373">
    <property type="entry name" value="Invasin/intimin cell-adhesion fragments"/>
    <property type="match status" value="1"/>
</dbReference>
<feature type="domain" description="Glycoside hydrolase family 2 immunoglobulin-like beta-sandwich" evidence="4">
    <location>
        <begin position="150"/>
        <end position="259"/>
    </location>
</feature>
<dbReference type="Pfam" id="PF16355">
    <property type="entry name" value="DUF4982"/>
    <property type="match status" value="1"/>
</dbReference>
<dbReference type="PANTHER" id="PTHR42732">
    <property type="entry name" value="BETA-GALACTOSIDASE"/>
    <property type="match status" value="1"/>
</dbReference>
<dbReference type="Gene3D" id="2.60.40.10">
    <property type="entry name" value="Immunoglobulins"/>
    <property type="match status" value="3"/>
</dbReference>
<feature type="non-terminal residue" evidence="9">
    <location>
        <position position="1"/>
    </location>
</feature>
<dbReference type="InterPro" id="IPR036156">
    <property type="entry name" value="Beta-gal/glucu_dom_sf"/>
</dbReference>
<dbReference type="SUPFAM" id="SSF49785">
    <property type="entry name" value="Galactose-binding domain-like"/>
    <property type="match status" value="1"/>
</dbReference>
<evidence type="ECO:0000256" key="1">
    <source>
        <dbReference type="ARBA" id="ARBA00007401"/>
    </source>
</evidence>
<dbReference type="InterPro" id="IPR017853">
    <property type="entry name" value="GH"/>
</dbReference>
<dbReference type="SUPFAM" id="SSF49303">
    <property type="entry name" value="beta-Galactosidase/glucuronidase domain"/>
    <property type="match status" value="1"/>
</dbReference>
<dbReference type="InterPro" id="IPR008964">
    <property type="entry name" value="Invasin/intimin_cell_adhesion"/>
</dbReference>
<dbReference type="AlphaFoldDB" id="A0A2J6RCX9"/>
<dbReference type="Pfam" id="PF18565">
    <property type="entry name" value="Glyco_hydro2_C5"/>
    <property type="match status" value="1"/>
</dbReference>
<dbReference type="InterPro" id="IPR051913">
    <property type="entry name" value="GH2_Domain-Containing"/>
</dbReference>
<dbReference type="InterPro" id="IPR013783">
    <property type="entry name" value="Ig-like_fold"/>
</dbReference>
<feature type="domain" description="Glycosyl hydrolases family 2 sugar binding" evidence="6">
    <location>
        <begin position="11"/>
        <end position="137"/>
    </location>
</feature>
<keyword evidence="2 9" id="KW-0378">Hydrolase</keyword>
<dbReference type="InterPro" id="IPR006101">
    <property type="entry name" value="Glyco_hydro_2"/>
</dbReference>
<dbReference type="PRINTS" id="PR00132">
    <property type="entry name" value="GLHYDRLASE2"/>
</dbReference>
<feature type="domain" description="Glycoside hydrolase family 2 catalytic" evidence="5">
    <location>
        <begin position="267"/>
        <end position="343"/>
    </location>
</feature>
<dbReference type="Pfam" id="PF00703">
    <property type="entry name" value="Glyco_hydro_2"/>
    <property type="match status" value="1"/>
</dbReference>
<dbReference type="InterPro" id="IPR006104">
    <property type="entry name" value="Glyco_hydro_2_N"/>
</dbReference>
<evidence type="ECO:0000256" key="2">
    <source>
        <dbReference type="ARBA" id="ARBA00022801"/>
    </source>
</evidence>
<dbReference type="InterPro" id="IPR006102">
    <property type="entry name" value="Ig-like_GH2"/>
</dbReference>